<gene>
    <name evidence="2" type="ORF">MNAB215_3913</name>
</gene>
<accession>A0A2U3PD72</accession>
<dbReference type="STRING" id="1841861.GCA_900157365_02233"/>
<keyword evidence="1" id="KW-0472">Membrane</keyword>
<feature type="transmembrane region" description="Helical" evidence="1">
    <location>
        <begin position="19"/>
        <end position="38"/>
    </location>
</feature>
<dbReference type="Proteomes" id="UP000240424">
    <property type="component" value="Unassembled WGS sequence"/>
</dbReference>
<protein>
    <submittedName>
        <fullName evidence="2">Uncharacterized protein</fullName>
    </submittedName>
</protein>
<evidence type="ECO:0000256" key="1">
    <source>
        <dbReference type="SAM" id="Phobius"/>
    </source>
</evidence>
<name>A0A2U3PD72_9MYCO</name>
<keyword evidence="3" id="KW-1185">Reference proteome</keyword>
<dbReference type="AlphaFoldDB" id="A0A2U3PD72"/>
<organism evidence="2 3">
    <name type="scientific">Mycobacterium numidiamassiliense</name>
    <dbReference type="NCBI Taxonomy" id="1841861"/>
    <lineage>
        <taxon>Bacteria</taxon>
        <taxon>Bacillati</taxon>
        <taxon>Actinomycetota</taxon>
        <taxon>Actinomycetes</taxon>
        <taxon>Mycobacteriales</taxon>
        <taxon>Mycobacteriaceae</taxon>
        <taxon>Mycobacterium</taxon>
    </lineage>
</organism>
<sequence length="82" mass="8861">MVYTLDAVRITTARCATRLALVSLVLAAAVLAGIAVVSRNVPASGDTCSVRHATSQDADGRTMWCDRATIGRHDLVWQYNWA</sequence>
<dbReference type="OrthoDB" id="4732698at2"/>
<evidence type="ECO:0000313" key="3">
    <source>
        <dbReference type="Proteomes" id="UP000240424"/>
    </source>
</evidence>
<keyword evidence="1" id="KW-1133">Transmembrane helix</keyword>
<reference evidence="2 3" key="1">
    <citation type="submission" date="2017-01" db="EMBL/GenBank/DDBJ databases">
        <authorList>
            <consortium name="Urmite Genomes"/>
        </authorList>
    </citation>
    <scope>NUCLEOTIDE SEQUENCE [LARGE SCALE GENOMIC DNA]</scope>
    <source>
        <strain evidence="2 3">AB215</strain>
    </source>
</reference>
<keyword evidence="1" id="KW-0812">Transmembrane</keyword>
<evidence type="ECO:0000313" key="2">
    <source>
        <dbReference type="EMBL" id="SPM41701.1"/>
    </source>
</evidence>
<dbReference type="RefSeq" id="WP_077080262.1">
    <property type="nucleotide sequence ID" value="NZ_FUEZ01000004.1"/>
</dbReference>
<dbReference type="EMBL" id="FUEZ01000004">
    <property type="protein sequence ID" value="SPM41701.1"/>
    <property type="molecule type" value="Genomic_DNA"/>
</dbReference>
<proteinExistence type="predicted"/>